<reference evidence="1" key="1">
    <citation type="submission" date="2023-07" db="EMBL/GenBank/DDBJ databases">
        <title>Genomic Encyclopedia of Type Strains, Phase IV (KMG-IV): sequencing the most valuable type-strain genomes for metagenomic binning, comparative biology and taxonomic classification.</title>
        <authorList>
            <person name="Goeker M."/>
        </authorList>
    </citation>
    <scope>NUCLEOTIDE SEQUENCE</scope>
    <source>
        <strain evidence="1">DSM 24202</strain>
    </source>
</reference>
<name>A0AAE4AP49_9BACT</name>
<organism evidence="1 2">
    <name type="scientific">Oligosphaera ethanolica</name>
    <dbReference type="NCBI Taxonomy" id="760260"/>
    <lineage>
        <taxon>Bacteria</taxon>
        <taxon>Pseudomonadati</taxon>
        <taxon>Lentisphaerota</taxon>
        <taxon>Oligosphaeria</taxon>
        <taxon>Oligosphaerales</taxon>
        <taxon>Oligosphaeraceae</taxon>
        <taxon>Oligosphaera</taxon>
    </lineage>
</organism>
<protein>
    <submittedName>
        <fullName evidence="1">Uncharacterized protein</fullName>
    </submittedName>
</protein>
<dbReference type="RefSeq" id="WP_307263015.1">
    <property type="nucleotide sequence ID" value="NZ_JAUSVL010000001.1"/>
</dbReference>
<evidence type="ECO:0000313" key="2">
    <source>
        <dbReference type="Proteomes" id="UP001238163"/>
    </source>
</evidence>
<gene>
    <name evidence="1" type="ORF">J3R75_003041</name>
</gene>
<evidence type="ECO:0000313" key="1">
    <source>
        <dbReference type="EMBL" id="MDQ0290934.1"/>
    </source>
</evidence>
<dbReference type="Proteomes" id="UP001238163">
    <property type="component" value="Unassembled WGS sequence"/>
</dbReference>
<dbReference type="AlphaFoldDB" id="A0AAE4AP49"/>
<accession>A0AAE4AP49</accession>
<keyword evidence="2" id="KW-1185">Reference proteome</keyword>
<comment type="caution">
    <text evidence="1">The sequence shown here is derived from an EMBL/GenBank/DDBJ whole genome shotgun (WGS) entry which is preliminary data.</text>
</comment>
<sequence>MESWAWNGIHLDLPDDWELIQFSKDPRSGRCAFADRYQLRFELDWAVVDGPPDFARMVSDYKAKLEAEEVTDLRSVQHAPWYGVFGRENKLPISRYGAFFPARSLLLEIVFLWPEEQKANNAFEGRVMDGIRVPAQNDDALRQWHAFGIDATVPDNHELVECNVHTAYAEMLFADQKERTQETFLRRGMVSEWLDQPLQEWLESKLPQGYTVVSRRQSTHASHECWQLEARITRPVLKDWLWGTRHYQACAWICPQDKRLHMFSRIAHQPKNAPNALPDIRMACCADHQRGF</sequence>
<proteinExistence type="predicted"/>
<dbReference type="EMBL" id="JAUSVL010000001">
    <property type="protein sequence ID" value="MDQ0290934.1"/>
    <property type="molecule type" value="Genomic_DNA"/>
</dbReference>